<dbReference type="EnsemblMetazoa" id="AAEL000658-RA">
    <property type="protein sequence ID" value="AAEL000658-PA"/>
    <property type="gene ID" value="AAEL000658"/>
</dbReference>
<dbReference type="InterPro" id="IPR045034">
    <property type="entry name" value="O-acyltransferase_WSD1-like"/>
</dbReference>
<protein>
    <recommendedName>
        <fullName evidence="1">O-acyltransferase WSD1 C-terminal domain-containing protein</fullName>
    </recommendedName>
</protein>
<dbReference type="OrthoDB" id="619536at2759"/>
<dbReference type="Pfam" id="PF06974">
    <property type="entry name" value="WS_DGAT_C"/>
    <property type="match status" value="1"/>
</dbReference>
<feature type="domain" description="O-acyltransferase WSD1 C-terminal" evidence="1">
    <location>
        <begin position="376"/>
        <end position="500"/>
    </location>
</feature>
<dbReference type="PANTHER" id="PTHR31650:SF1">
    <property type="entry name" value="WAX ESTER SYNTHASE_DIACYLGLYCEROL ACYLTRANSFERASE 4-RELATED"/>
    <property type="match status" value="1"/>
</dbReference>
<dbReference type="AlphaFoldDB" id="A0A1S4EWH2"/>
<name>A0A1S4EWH2_AEDAE</name>
<evidence type="ECO:0000259" key="1">
    <source>
        <dbReference type="Pfam" id="PF06974"/>
    </source>
</evidence>
<dbReference type="PANTHER" id="PTHR31650">
    <property type="entry name" value="O-ACYLTRANSFERASE (WSD1-LIKE) FAMILY PROTEIN"/>
    <property type="match status" value="1"/>
</dbReference>
<evidence type="ECO:0000313" key="3">
    <source>
        <dbReference type="Proteomes" id="UP000008820"/>
    </source>
</evidence>
<accession>A0A1S4EWH2</accession>
<keyword evidence="3" id="KW-1185">Reference proteome</keyword>
<dbReference type="VEuPathDB" id="VectorBase:AAEL000658"/>
<dbReference type="GO" id="GO:0005886">
    <property type="term" value="C:plasma membrane"/>
    <property type="evidence" value="ECO:0007669"/>
    <property type="project" value="TreeGrafter"/>
</dbReference>
<dbReference type="GO" id="GO:0019432">
    <property type="term" value="P:triglyceride biosynthetic process"/>
    <property type="evidence" value="ECO:0007669"/>
    <property type="project" value="TreeGrafter"/>
</dbReference>
<dbReference type="InterPro" id="IPR009721">
    <property type="entry name" value="O-acyltransferase_WSD1_C"/>
</dbReference>
<dbReference type="Proteomes" id="UP000008820">
    <property type="component" value="Chromosome 3"/>
</dbReference>
<gene>
    <name evidence="2" type="primary">110679592</name>
</gene>
<evidence type="ECO:0000313" key="2">
    <source>
        <dbReference type="EnsemblMetazoa" id="AAEL000658-PA"/>
    </source>
</evidence>
<dbReference type="InParanoid" id="A0A1S4EWH2"/>
<reference evidence="2" key="2">
    <citation type="submission" date="2020-05" db="UniProtKB">
        <authorList>
            <consortium name="EnsemblMetazoa"/>
        </authorList>
    </citation>
    <scope>IDENTIFICATION</scope>
    <source>
        <strain evidence="2">LVP_AGWG</strain>
    </source>
</reference>
<reference evidence="2 3" key="1">
    <citation type="submission" date="2017-06" db="EMBL/GenBank/DDBJ databases">
        <title>Aedes aegypti genome working group (AGWG) sequencing and assembly.</title>
        <authorList>
            <consortium name="Aedes aegypti Genome Working Group (AGWG)"/>
            <person name="Matthews B.J."/>
        </authorList>
    </citation>
    <scope>NUCLEOTIDE SEQUENCE [LARGE SCALE GENOMIC DNA]</scope>
    <source>
        <strain evidence="2 3">LVP_AGWG</strain>
    </source>
</reference>
<dbReference type="GO" id="GO:0008374">
    <property type="term" value="F:O-acyltransferase activity"/>
    <property type="evidence" value="ECO:0007669"/>
    <property type="project" value="InterPro"/>
</dbReference>
<proteinExistence type="predicted"/>
<sequence length="509" mass="58567">MERFFAFLFFLPFSPVLLLVVLMLRVYRKILSCVLRMKHGDCFVGMLDGRDAMWGLEEHKNCGVVNIVAFVEDSVVNGENDLPGNLRRVFIQRFDKLIADKRDQYRKGLLRRNRAFGYFYWTDDLNIQPSDVIRLIEPDTNGAYLSELELRELASRITTSMLPYNHEALWEILVLTTPILEDHGNVQKYPIFLRFHHSMGDGVAILRFVMEEVMNPTEKWKFSPNLNAKSVPHQTNNLSIWLKALYEFPAHIIRILLIRSDKNSLDTNEITPHKMVCWKNESSVHTKLPWLPLLEKIQARQSGVAYSSVFLTALSGTLHNYFNARGEHPGALTIALPIRMKYEEMELKLENAFATPMERIPIRPGVQLDDPCRQQKLISKLAAMKQTTKILRSTTNLLITHLMTISLAAAFPMPILHYLSKLFHITASVSAMPMLKKNLQVGPYELKNMIFWPPAFGTVGLNFSVFIYDNQLQLALLADRSVLKSVEEGMDLLEEIMREIERMDMVLGE</sequence>
<organism evidence="2 3">
    <name type="scientific">Aedes aegypti</name>
    <name type="common">Yellowfever mosquito</name>
    <name type="synonym">Culex aegypti</name>
    <dbReference type="NCBI Taxonomy" id="7159"/>
    <lineage>
        <taxon>Eukaryota</taxon>
        <taxon>Metazoa</taxon>
        <taxon>Ecdysozoa</taxon>
        <taxon>Arthropoda</taxon>
        <taxon>Hexapoda</taxon>
        <taxon>Insecta</taxon>
        <taxon>Pterygota</taxon>
        <taxon>Neoptera</taxon>
        <taxon>Endopterygota</taxon>
        <taxon>Diptera</taxon>
        <taxon>Nematocera</taxon>
        <taxon>Culicoidea</taxon>
        <taxon>Culicidae</taxon>
        <taxon>Culicinae</taxon>
        <taxon>Aedini</taxon>
        <taxon>Aedes</taxon>
        <taxon>Stegomyia</taxon>
    </lineage>
</organism>